<gene>
    <name evidence="2" type="ORF">SAMN05192543_11124</name>
</gene>
<accession>A0A1I3U6Z2</accession>
<dbReference type="OrthoDB" id="9802846at2"/>
<evidence type="ECO:0000313" key="2">
    <source>
        <dbReference type="EMBL" id="SFJ78770.1"/>
    </source>
</evidence>
<evidence type="ECO:0000313" key="3">
    <source>
        <dbReference type="Proteomes" id="UP000199548"/>
    </source>
</evidence>
<protein>
    <recommendedName>
        <fullName evidence="1">IraD/Gp25-like domain-containing protein</fullName>
    </recommendedName>
</protein>
<organism evidence="2 3">
    <name type="scientific">Paraburkholderia megapolitana</name>
    <dbReference type="NCBI Taxonomy" id="420953"/>
    <lineage>
        <taxon>Bacteria</taxon>
        <taxon>Pseudomonadati</taxon>
        <taxon>Pseudomonadota</taxon>
        <taxon>Betaproteobacteria</taxon>
        <taxon>Burkholderiales</taxon>
        <taxon>Burkholderiaceae</taxon>
        <taxon>Paraburkholderia</taxon>
    </lineage>
</organism>
<dbReference type="InterPro" id="IPR007048">
    <property type="entry name" value="IraD/Gp25-like"/>
</dbReference>
<reference evidence="2 3" key="1">
    <citation type="submission" date="2016-10" db="EMBL/GenBank/DDBJ databases">
        <authorList>
            <person name="de Groot N.N."/>
        </authorList>
    </citation>
    <scope>NUCLEOTIDE SEQUENCE [LARGE SCALE GENOMIC DNA]</scope>
    <source>
        <strain evidence="2 3">LMG 23650</strain>
    </source>
</reference>
<dbReference type="Pfam" id="PF04965">
    <property type="entry name" value="GPW_gp25"/>
    <property type="match status" value="1"/>
</dbReference>
<dbReference type="Proteomes" id="UP000199548">
    <property type="component" value="Unassembled WGS sequence"/>
</dbReference>
<feature type="domain" description="IraD/Gp25-like" evidence="1">
    <location>
        <begin position="19"/>
        <end position="99"/>
    </location>
</feature>
<name>A0A1I3U6Z2_9BURK</name>
<keyword evidence="3" id="KW-1185">Reference proteome</keyword>
<dbReference type="RefSeq" id="WP_091018760.1">
    <property type="nucleotide sequence ID" value="NZ_CP041745.1"/>
</dbReference>
<proteinExistence type="predicted"/>
<sequence>MEALTGMDRHTGRPITGIAHLKQSIGDILSTRKGTRRERPEYGSDIPRMVDLPVTRGWISSVQAEAARAISRWEPRITLSRVTVLSVLDGRVTFRIQGAYLGEDLLFEVTA</sequence>
<dbReference type="AlphaFoldDB" id="A0A1I3U6Z2"/>
<dbReference type="Gene3D" id="3.10.450.40">
    <property type="match status" value="1"/>
</dbReference>
<dbReference type="SUPFAM" id="SSF160719">
    <property type="entry name" value="gpW/gp25-like"/>
    <property type="match status" value="1"/>
</dbReference>
<dbReference type="EMBL" id="FOQU01000011">
    <property type="protein sequence ID" value="SFJ78770.1"/>
    <property type="molecule type" value="Genomic_DNA"/>
</dbReference>
<dbReference type="STRING" id="420953.SAMN05192543_11124"/>
<evidence type="ECO:0000259" key="1">
    <source>
        <dbReference type="Pfam" id="PF04965"/>
    </source>
</evidence>